<evidence type="ECO:0008006" key="6">
    <source>
        <dbReference type="Google" id="ProtNLM"/>
    </source>
</evidence>
<feature type="compositionally biased region" description="Pro residues" evidence="1">
    <location>
        <begin position="184"/>
        <end position="200"/>
    </location>
</feature>
<dbReference type="Proteomes" id="UP001303760">
    <property type="component" value="Unassembled WGS sequence"/>
</dbReference>
<dbReference type="AlphaFoldDB" id="A0AAN7CDG2"/>
<feature type="chain" id="PRO_5042814601" description="Extracellular serine-rich protein" evidence="3">
    <location>
        <begin position="20"/>
        <end position="338"/>
    </location>
</feature>
<reference evidence="4" key="2">
    <citation type="submission" date="2023-05" db="EMBL/GenBank/DDBJ databases">
        <authorList>
            <consortium name="Lawrence Berkeley National Laboratory"/>
            <person name="Steindorff A."/>
            <person name="Hensen N."/>
            <person name="Bonometti L."/>
            <person name="Westerberg I."/>
            <person name="Brannstrom I.O."/>
            <person name="Guillou S."/>
            <person name="Cros-Aarteil S."/>
            <person name="Calhoun S."/>
            <person name="Haridas S."/>
            <person name="Kuo A."/>
            <person name="Mondo S."/>
            <person name="Pangilinan J."/>
            <person name="Riley R."/>
            <person name="Labutti K."/>
            <person name="Andreopoulos B."/>
            <person name="Lipzen A."/>
            <person name="Chen C."/>
            <person name="Yanf M."/>
            <person name="Daum C."/>
            <person name="Ng V."/>
            <person name="Clum A."/>
            <person name="Ohm R."/>
            <person name="Martin F."/>
            <person name="Silar P."/>
            <person name="Natvig D."/>
            <person name="Lalanne C."/>
            <person name="Gautier V."/>
            <person name="Ament-Velasquez S.L."/>
            <person name="Kruys A."/>
            <person name="Hutchinson M.I."/>
            <person name="Powell A.J."/>
            <person name="Barry K."/>
            <person name="Miller A.N."/>
            <person name="Grigoriev I.V."/>
            <person name="Debuchy R."/>
            <person name="Gladieux P."/>
            <person name="Thoren M.H."/>
            <person name="Johannesson H."/>
        </authorList>
    </citation>
    <scope>NUCLEOTIDE SEQUENCE</scope>
    <source>
        <strain evidence="4">CBS 532.94</strain>
    </source>
</reference>
<evidence type="ECO:0000256" key="3">
    <source>
        <dbReference type="SAM" id="SignalP"/>
    </source>
</evidence>
<dbReference type="InterPro" id="IPR052953">
    <property type="entry name" value="Ser-rich/MCO-related"/>
</dbReference>
<keyword evidence="2" id="KW-1133">Transmembrane helix</keyword>
<proteinExistence type="predicted"/>
<protein>
    <recommendedName>
        <fullName evidence="6">Extracellular serine-rich protein</fullName>
    </recommendedName>
</protein>
<feature type="compositionally biased region" description="Low complexity" evidence="1">
    <location>
        <begin position="262"/>
        <end position="273"/>
    </location>
</feature>
<dbReference type="PANTHER" id="PTHR34883">
    <property type="entry name" value="SERINE-RICH PROTEIN, PUTATIVE-RELATED-RELATED"/>
    <property type="match status" value="1"/>
</dbReference>
<feature type="region of interest" description="Disordered" evidence="1">
    <location>
        <begin position="262"/>
        <end position="338"/>
    </location>
</feature>
<name>A0AAN7CDG2_9PEZI</name>
<evidence type="ECO:0000256" key="1">
    <source>
        <dbReference type="SAM" id="MobiDB-lite"/>
    </source>
</evidence>
<keyword evidence="5" id="KW-1185">Reference proteome</keyword>
<feature type="transmembrane region" description="Helical" evidence="2">
    <location>
        <begin position="220"/>
        <end position="243"/>
    </location>
</feature>
<feature type="compositionally biased region" description="Basic and acidic residues" evidence="1">
    <location>
        <begin position="327"/>
        <end position="338"/>
    </location>
</feature>
<sequence length="338" mass="35508">MSALQVLALSALLFVTATAEYSPTDTAMPAYTEMSTSTTAATSSSTASSTSSASSGPATVTIAVGAKGFVFTPNEAKANVSDIIRFNFYPGGHRVARAEFGWPCIPYEYSNIHKAGFYSGILSPQPPHYDVRVNDTEPIFFYCAAPGSCVDYQMIGVINPNATQTYEAQLEYAKNATYQLAPGQPFPTETPVPRPTPAPKQTPSQEYPGEPHHQGLSAGAIAGIAIGIAAVLILGAALIYLFGRRGGFEKASRKTFHRVESAAGATGGSSSPAMVEAQYASTGSADPTSPCHDNAAPLRSPYYAGGQSPYGFGTSPPPHRTTPSPGLRHERFSGGDYM</sequence>
<accession>A0AAN7CDG2</accession>
<dbReference type="EMBL" id="MU860049">
    <property type="protein sequence ID" value="KAK4240021.1"/>
    <property type="molecule type" value="Genomic_DNA"/>
</dbReference>
<gene>
    <name evidence="4" type="ORF">C8A03DRAFT_13636</name>
</gene>
<dbReference type="PANTHER" id="PTHR34883:SF8">
    <property type="entry name" value="EXTRACELLULAR SERINE-RICH PROTEIN (AFU_ORTHOLOGUE AFUA_6G00670)"/>
    <property type="match status" value="1"/>
</dbReference>
<keyword evidence="2" id="KW-0812">Transmembrane</keyword>
<dbReference type="SUPFAM" id="SSF49503">
    <property type="entry name" value="Cupredoxins"/>
    <property type="match status" value="1"/>
</dbReference>
<reference evidence="4" key="1">
    <citation type="journal article" date="2023" name="Mol. Phylogenet. Evol.">
        <title>Genome-scale phylogeny and comparative genomics of the fungal order Sordariales.</title>
        <authorList>
            <person name="Hensen N."/>
            <person name="Bonometti L."/>
            <person name="Westerberg I."/>
            <person name="Brannstrom I.O."/>
            <person name="Guillou S."/>
            <person name="Cros-Aarteil S."/>
            <person name="Calhoun S."/>
            <person name="Haridas S."/>
            <person name="Kuo A."/>
            <person name="Mondo S."/>
            <person name="Pangilinan J."/>
            <person name="Riley R."/>
            <person name="LaButti K."/>
            <person name="Andreopoulos B."/>
            <person name="Lipzen A."/>
            <person name="Chen C."/>
            <person name="Yan M."/>
            <person name="Daum C."/>
            <person name="Ng V."/>
            <person name="Clum A."/>
            <person name="Steindorff A."/>
            <person name="Ohm R.A."/>
            <person name="Martin F."/>
            <person name="Silar P."/>
            <person name="Natvig D.O."/>
            <person name="Lalanne C."/>
            <person name="Gautier V."/>
            <person name="Ament-Velasquez S.L."/>
            <person name="Kruys A."/>
            <person name="Hutchinson M.I."/>
            <person name="Powell A.J."/>
            <person name="Barry K."/>
            <person name="Miller A.N."/>
            <person name="Grigoriev I.V."/>
            <person name="Debuchy R."/>
            <person name="Gladieux P."/>
            <person name="Hiltunen Thoren M."/>
            <person name="Johannesson H."/>
        </authorList>
    </citation>
    <scope>NUCLEOTIDE SEQUENCE</scope>
    <source>
        <strain evidence="4">CBS 532.94</strain>
    </source>
</reference>
<comment type="caution">
    <text evidence="4">The sequence shown here is derived from an EMBL/GenBank/DDBJ whole genome shotgun (WGS) entry which is preliminary data.</text>
</comment>
<feature type="region of interest" description="Disordered" evidence="1">
    <location>
        <begin position="183"/>
        <end position="214"/>
    </location>
</feature>
<organism evidence="4 5">
    <name type="scientific">Achaetomium macrosporum</name>
    <dbReference type="NCBI Taxonomy" id="79813"/>
    <lineage>
        <taxon>Eukaryota</taxon>
        <taxon>Fungi</taxon>
        <taxon>Dikarya</taxon>
        <taxon>Ascomycota</taxon>
        <taxon>Pezizomycotina</taxon>
        <taxon>Sordariomycetes</taxon>
        <taxon>Sordariomycetidae</taxon>
        <taxon>Sordariales</taxon>
        <taxon>Chaetomiaceae</taxon>
        <taxon>Achaetomium</taxon>
    </lineage>
</organism>
<evidence type="ECO:0000313" key="5">
    <source>
        <dbReference type="Proteomes" id="UP001303760"/>
    </source>
</evidence>
<evidence type="ECO:0000313" key="4">
    <source>
        <dbReference type="EMBL" id="KAK4240021.1"/>
    </source>
</evidence>
<dbReference type="InterPro" id="IPR008972">
    <property type="entry name" value="Cupredoxin"/>
</dbReference>
<evidence type="ECO:0000256" key="2">
    <source>
        <dbReference type="SAM" id="Phobius"/>
    </source>
</evidence>
<dbReference type="Gene3D" id="2.60.40.420">
    <property type="entry name" value="Cupredoxins - blue copper proteins"/>
    <property type="match status" value="1"/>
</dbReference>
<keyword evidence="2" id="KW-0472">Membrane</keyword>
<keyword evidence="3" id="KW-0732">Signal</keyword>
<feature type="signal peptide" evidence="3">
    <location>
        <begin position="1"/>
        <end position="19"/>
    </location>
</feature>